<comment type="caution">
    <text evidence="2">The sequence shown here is derived from an EMBL/GenBank/DDBJ whole genome shotgun (WGS) entry which is preliminary data.</text>
</comment>
<gene>
    <name evidence="2" type="ORF">FJTKL_02054</name>
</gene>
<dbReference type="Proteomes" id="UP001600888">
    <property type="component" value="Unassembled WGS sequence"/>
</dbReference>
<feature type="compositionally biased region" description="Gly residues" evidence="1">
    <location>
        <begin position="251"/>
        <end position="263"/>
    </location>
</feature>
<feature type="region of interest" description="Disordered" evidence="1">
    <location>
        <begin position="221"/>
        <end position="274"/>
    </location>
</feature>
<accession>A0ABR4DZ70</accession>
<reference evidence="2 3" key="1">
    <citation type="submission" date="2024-03" db="EMBL/GenBank/DDBJ databases">
        <title>A high-quality draft genome sequence of Diaporthe vaccinii, a causative agent of upright dieback and viscid rot disease in cranberry plants.</title>
        <authorList>
            <person name="Sarrasin M."/>
            <person name="Lang B.F."/>
            <person name="Burger G."/>
        </authorList>
    </citation>
    <scope>NUCLEOTIDE SEQUENCE [LARGE SCALE GENOMIC DNA]</scope>
    <source>
        <strain evidence="2 3">IS7</strain>
    </source>
</reference>
<name>A0ABR4DZ70_9PEZI</name>
<evidence type="ECO:0000313" key="3">
    <source>
        <dbReference type="Proteomes" id="UP001600888"/>
    </source>
</evidence>
<evidence type="ECO:0000313" key="2">
    <source>
        <dbReference type="EMBL" id="KAL2275439.1"/>
    </source>
</evidence>
<proteinExistence type="predicted"/>
<organism evidence="2 3">
    <name type="scientific">Diaporthe vaccinii</name>
    <dbReference type="NCBI Taxonomy" id="105482"/>
    <lineage>
        <taxon>Eukaryota</taxon>
        <taxon>Fungi</taxon>
        <taxon>Dikarya</taxon>
        <taxon>Ascomycota</taxon>
        <taxon>Pezizomycotina</taxon>
        <taxon>Sordariomycetes</taxon>
        <taxon>Sordariomycetidae</taxon>
        <taxon>Diaporthales</taxon>
        <taxon>Diaporthaceae</taxon>
        <taxon>Diaporthe</taxon>
        <taxon>Diaporthe eres species complex</taxon>
    </lineage>
</organism>
<sequence length="274" mass="30515">MFNCRILLRPRGRYFSAPWQTSQDCRCSGRLKPFSSMVSGIPQLAENRETYSMDGRERIIGLMQHNIGLYSELKTSKKLRWNGMSVDIAGRHTLLWSDLSYFTTQGQSYAEAVCRRYVADNVKPLWWRTQTIGSSNPAVVRNKATARMNVAFRQALHNAGYDTQGKRLPNQQNEPRSEDKAITHLFGNVFIKIHSPAEVHKVPFKDLQTYCESVVKGVEQALGQRPGDSGKETEAGPGRRQQDLGRSSAGNRGGGGGRAGTGGQANKAGQRSRR</sequence>
<keyword evidence="3" id="KW-1185">Reference proteome</keyword>
<evidence type="ECO:0000256" key="1">
    <source>
        <dbReference type="SAM" id="MobiDB-lite"/>
    </source>
</evidence>
<protein>
    <submittedName>
        <fullName evidence="2">Uncharacterized protein</fullName>
    </submittedName>
</protein>
<dbReference type="EMBL" id="JBAWTH010000133">
    <property type="protein sequence ID" value="KAL2275439.1"/>
    <property type="molecule type" value="Genomic_DNA"/>
</dbReference>